<evidence type="ECO:0000313" key="2">
    <source>
        <dbReference type="EMBL" id="GAA0155303.1"/>
    </source>
</evidence>
<gene>
    <name evidence="2" type="ORF">LIER_38059</name>
</gene>
<proteinExistence type="predicted"/>
<reference evidence="2 3" key="1">
    <citation type="submission" date="2024-01" db="EMBL/GenBank/DDBJ databases">
        <title>The complete chloroplast genome sequence of Lithospermum erythrorhizon: insights into the phylogenetic relationship among Boraginaceae species and the maternal lineages of purple gromwells.</title>
        <authorList>
            <person name="Okada T."/>
            <person name="Watanabe K."/>
        </authorList>
    </citation>
    <scope>NUCLEOTIDE SEQUENCE [LARGE SCALE GENOMIC DNA]</scope>
</reference>
<keyword evidence="3" id="KW-1185">Reference proteome</keyword>
<name>A0AAV3PVJ1_LITER</name>
<organism evidence="2 3">
    <name type="scientific">Lithospermum erythrorhizon</name>
    <name type="common">Purple gromwell</name>
    <name type="synonym">Lithospermum officinale var. erythrorhizon</name>
    <dbReference type="NCBI Taxonomy" id="34254"/>
    <lineage>
        <taxon>Eukaryota</taxon>
        <taxon>Viridiplantae</taxon>
        <taxon>Streptophyta</taxon>
        <taxon>Embryophyta</taxon>
        <taxon>Tracheophyta</taxon>
        <taxon>Spermatophyta</taxon>
        <taxon>Magnoliopsida</taxon>
        <taxon>eudicotyledons</taxon>
        <taxon>Gunneridae</taxon>
        <taxon>Pentapetalae</taxon>
        <taxon>asterids</taxon>
        <taxon>lamiids</taxon>
        <taxon>Boraginales</taxon>
        <taxon>Boraginaceae</taxon>
        <taxon>Boraginoideae</taxon>
        <taxon>Lithospermeae</taxon>
        <taxon>Lithospermum</taxon>
    </lineage>
</organism>
<feature type="region of interest" description="Disordered" evidence="1">
    <location>
        <begin position="1"/>
        <end position="31"/>
    </location>
</feature>
<comment type="caution">
    <text evidence="2">The sequence shown here is derived from an EMBL/GenBank/DDBJ whole genome shotgun (WGS) entry which is preliminary data.</text>
</comment>
<accession>A0AAV3PVJ1</accession>
<feature type="compositionally biased region" description="Polar residues" evidence="1">
    <location>
        <begin position="14"/>
        <end position="30"/>
    </location>
</feature>
<sequence>MRIQNYNPCGDPQPCSSSGIQPSADSSQHPTLLETPLNYSIQYPVSSAQIPFLDAEFDGIGDVSNLSQAYYNGTTANDVDFMFSQPSDPTWIKRFKQQRLTCGNLVAVNQL</sequence>
<dbReference type="AlphaFoldDB" id="A0AAV3PVJ1"/>
<evidence type="ECO:0000313" key="3">
    <source>
        <dbReference type="Proteomes" id="UP001454036"/>
    </source>
</evidence>
<evidence type="ECO:0000256" key="1">
    <source>
        <dbReference type="SAM" id="MobiDB-lite"/>
    </source>
</evidence>
<dbReference type="Proteomes" id="UP001454036">
    <property type="component" value="Unassembled WGS sequence"/>
</dbReference>
<protein>
    <submittedName>
        <fullName evidence="2">Uncharacterized protein</fullName>
    </submittedName>
</protein>
<dbReference type="EMBL" id="BAABME010018874">
    <property type="protein sequence ID" value="GAA0155303.1"/>
    <property type="molecule type" value="Genomic_DNA"/>
</dbReference>